<evidence type="ECO:0000256" key="1">
    <source>
        <dbReference type="SAM" id="MobiDB-lite"/>
    </source>
</evidence>
<organism evidence="2">
    <name type="scientific">Billgrantia gudaonensis</name>
    <dbReference type="NCBI Taxonomy" id="376427"/>
    <lineage>
        <taxon>Bacteria</taxon>
        <taxon>Pseudomonadati</taxon>
        <taxon>Pseudomonadota</taxon>
        <taxon>Gammaproteobacteria</taxon>
        <taxon>Oceanospirillales</taxon>
        <taxon>Halomonadaceae</taxon>
        <taxon>Billgrantia</taxon>
    </lineage>
</organism>
<feature type="compositionally biased region" description="Basic and acidic residues" evidence="1">
    <location>
        <begin position="135"/>
        <end position="146"/>
    </location>
</feature>
<name>A0A3S0NEF3_9GAMM</name>
<accession>A0A3S0NEF3</accession>
<evidence type="ECO:0000313" key="2">
    <source>
        <dbReference type="EMBL" id="RUA22059.1"/>
    </source>
</evidence>
<protein>
    <submittedName>
        <fullName evidence="2">Uncharacterized protein</fullName>
    </submittedName>
</protein>
<feature type="region of interest" description="Disordered" evidence="1">
    <location>
        <begin position="26"/>
        <end position="56"/>
    </location>
</feature>
<gene>
    <name evidence="2" type="ORF">DSL92_07965</name>
</gene>
<comment type="caution">
    <text evidence="2">The sequence shown here is derived from an EMBL/GenBank/DDBJ whole genome shotgun (WGS) entry which is preliminary data.</text>
</comment>
<dbReference type="AlphaFoldDB" id="A0A3S0NEF3"/>
<reference evidence="2" key="1">
    <citation type="submission" date="2018-12" db="EMBL/GenBank/DDBJ databases">
        <authorList>
            <person name="Jadhav K."/>
            <person name="Kushwaha B."/>
            <person name="Jadhav I."/>
        </authorList>
    </citation>
    <scope>NUCLEOTIDE SEQUENCE [LARGE SCALE GENOMIC DNA]</scope>
    <source>
        <strain evidence="2">SBS 10</strain>
    </source>
</reference>
<dbReference type="EMBL" id="RXHI01000025">
    <property type="protein sequence ID" value="RUA22059.1"/>
    <property type="molecule type" value="Genomic_DNA"/>
</dbReference>
<feature type="region of interest" description="Disordered" evidence="1">
    <location>
        <begin position="86"/>
        <end position="146"/>
    </location>
</feature>
<sequence>MSPRNRTKLARSLTVILWLAPAPTGRSGRLGRLENHPDRQRARVCPRHTSRTWSAPSAAVARRSCVTPPTIRPIWKKVLDTGVRSTGVPMVNKRRNRPAPSSTPAATSQGPAGAVIIPRPQPSATKCPSAVPRPAVDRSDRVLPAR</sequence>
<feature type="compositionally biased region" description="Basic and acidic residues" evidence="1">
    <location>
        <begin position="31"/>
        <end position="41"/>
    </location>
</feature>
<feature type="compositionally biased region" description="Polar residues" evidence="1">
    <location>
        <begin position="99"/>
        <end position="110"/>
    </location>
</feature>
<proteinExistence type="predicted"/>